<feature type="transmembrane region" description="Helical" evidence="7">
    <location>
        <begin position="131"/>
        <end position="153"/>
    </location>
</feature>
<dbReference type="InterPro" id="IPR011701">
    <property type="entry name" value="MFS"/>
</dbReference>
<dbReference type="Proteomes" id="UP000664344">
    <property type="component" value="Unassembled WGS sequence"/>
</dbReference>
<evidence type="ECO:0000313" key="10">
    <source>
        <dbReference type="Proteomes" id="UP000664344"/>
    </source>
</evidence>
<dbReference type="InterPro" id="IPR050171">
    <property type="entry name" value="MFS_Transporters"/>
</dbReference>
<evidence type="ECO:0000256" key="5">
    <source>
        <dbReference type="ARBA" id="ARBA00022989"/>
    </source>
</evidence>
<keyword evidence="2" id="KW-0813">Transport</keyword>
<evidence type="ECO:0000256" key="4">
    <source>
        <dbReference type="ARBA" id="ARBA00022692"/>
    </source>
</evidence>
<feature type="transmembrane region" description="Helical" evidence="7">
    <location>
        <begin position="159"/>
        <end position="178"/>
    </location>
</feature>
<gene>
    <name evidence="9" type="ORF">JYP53_09475</name>
</gene>
<protein>
    <submittedName>
        <fullName evidence="9">MFS transporter</fullName>
    </submittedName>
</protein>
<feature type="transmembrane region" description="Helical" evidence="7">
    <location>
        <begin position="353"/>
        <end position="371"/>
    </location>
</feature>
<comment type="caution">
    <text evidence="9">The sequence shown here is derived from an EMBL/GenBank/DDBJ whole genome shotgun (WGS) entry which is preliminary data.</text>
</comment>
<evidence type="ECO:0000256" key="3">
    <source>
        <dbReference type="ARBA" id="ARBA00022475"/>
    </source>
</evidence>
<evidence type="ECO:0000313" key="9">
    <source>
        <dbReference type="EMBL" id="MBN7770125.1"/>
    </source>
</evidence>
<evidence type="ECO:0000256" key="2">
    <source>
        <dbReference type="ARBA" id="ARBA00022448"/>
    </source>
</evidence>
<evidence type="ECO:0000256" key="1">
    <source>
        <dbReference type="ARBA" id="ARBA00004651"/>
    </source>
</evidence>
<evidence type="ECO:0000256" key="6">
    <source>
        <dbReference type="ARBA" id="ARBA00023136"/>
    </source>
</evidence>
<feature type="transmembrane region" description="Helical" evidence="7">
    <location>
        <begin position="5"/>
        <end position="27"/>
    </location>
</feature>
<dbReference type="RefSeq" id="WP_206557433.1">
    <property type="nucleotide sequence ID" value="NZ_JAFKDB010000015.1"/>
</dbReference>
<comment type="subcellular location">
    <subcellularLocation>
        <location evidence="1">Cell membrane</location>
        <topology evidence="1">Multi-pass membrane protein</topology>
    </subcellularLocation>
</comment>
<keyword evidence="6 7" id="KW-0472">Membrane</keyword>
<reference evidence="9 10" key="1">
    <citation type="submission" date="2021-02" db="EMBL/GenBank/DDBJ databases">
        <title>PHA producing bacteria isolated from coastal sediment in Guangdong, Shenzhen.</title>
        <authorList>
            <person name="Zheng W."/>
            <person name="Yu S."/>
            <person name="Huang Y."/>
        </authorList>
    </citation>
    <scope>NUCLEOTIDE SEQUENCE [LARGE SCALE GENOMIC DNA]</scope>
    <source>
        <strain evidence="9 10">TN21-5</strain>
    </source>
</reference>
<feature type="transmembrane region" description="Helical" evidence="7">
    <location>
        <begin position="235"/>
        <end position="253"/>
    </location>
</feature>
<dbReference type="Pfam" id="PF07690">
    <property type="entry name" value="MFS_1"/>
    <property type="match status" value="2"/>
</dbReference>
<dbReference type="EMBL" id="JAFKDB010000015">
    <property type="protein sequence ID" value="MBN7770125.1"/>
    <property type="molecule type" value="Genomic_DNA"/>
</dbReference>
<dbReference type="PRINTS" id="PR01035">
    <property type="entry name" value="TCRTETA"/>
</dbReference>
<feature type="transmembrane region" description="Helical" evidence="7">
    <location>
        <begin position="33"/>
        <end position="53"/>
    </location>
</feature>
<keyword evidence="4 7" id="KW-0812">Transmembrane</keyword>
<feature type="transmembrane region" description="Helical" evidence="7">
    <location>
        <begin position="265"/>
        <end position="283"/>
    </location>
</feature>
<organism evidence="9 10">
    <name type="scientific">Marinobacter daepoensis</name>
    <dbReference type="NCBI Taxonomy" id="262077"/>
    <lineage>
        <taxon>Bacteria</taxon>
        <taxon>Pseudomonadati</taxon>
        <taxon>Pseudomonadota</taxon>
        <taxon>Gammaproteobacteria</taxon>
        <taxon>Pseudomonadales</taxon>
        <taxon>Marinobacteraceae</taxon>
        <taxon>Marinobacter</taxon>
    </lineage>
</organism>
<feature type="transmembrane region" description="Helical" evidence="7">
    <location>
        <begin position="289"/>
        <end position="312"/>
    </location>
</feature>
<evidence type="ECO:0000256" key="7">
    <source>
        <dbReference type="SAM" id="Phobius"/>
    </source>
</evidence>
<proteinExistence type="predicted"/>
<dbReference type="Gene3D" id="1.20.1250.20">
    <property type="entry name" value="MFS general substrate transporter like domains"/>
    <property type="match status" value="2"/>
</dbReference>
<dbReference type="SUPFAM" id="SSF103473">
    <property type="entry name" value="MFS general substrate transporter"/>
    <property type="match status" value="1"/>
</dbReference>
<feature type="transmembrane region" description="Helical" evidence="7">
    <location>
        <begin position="324"/>
        <end position="347"/>
    </location>
</feature>
<accession>A0ABS3BFM7</accession>
<dbReference type="InterPro" id="IPR001958">
    <property type="entry name" value="Tet-R_TetA/multi-R_MdtG-like"/>
</dbReference>
<feature type="transmembrane region" description="Helical" evidence="7">
    <location>
        <begin position="99"/>
        <end position="119"/>
    </location>
</feature>
<name>A0ABS3BFM7_9GAMM</name>
<sequence length="386" mass="41313">MPLKFFIVVCLVVAVNTGMGLIVPILPTFLKEFGFSTAGLSLPFLLLIVGRIVSKSFAAQIIQRLTNRGTLIGCLLLYALVFCAYPSASSPATFMLLRFFEGIVEGISIICLTDLAIALSSVNRGRLMGIFGASFGAGFVLGPTLGAIVYSLYGSDAVFYAGGIIGLLAMLGALWLPLMKTVPSRPPGVLSALREYRGLLPSYGPSIVRRATFFSFMIVLPLYSSEVLALSPAKVAIFFTGSAILSFLLMPFTGRLADRVSVKKILAYSLVAMGLLIAAFGAARTPLSFSVLFALESLVFTFMLPAGMKLFADDVEQHPQRTHVVAVFGTVTEFATLFLAVLIPALVALSHSLAWGFIGLICLVAAIPFIFNRLRYAEGTFAAEVD</sequence>
<evidence type="ECO:0000259" key="8">
    <source>
        <dbReference type="PROSITE" id="PS50850"/>
    </source>
</evidence>
<feature type="transmembrane region" description="Helical" evidence="7">
    <location>
        <begin position="65"/>
        <end position="87"/>
    </location>
</feature>
<feature type="domain" description="Major facilitator superfamily (MFS) profile" evidence="8">
    <location>
        <begin position="4"/>
        <end position="377"/>
    </location>
</feature>
<dbReference type="PANTHER" id="PTHR23517">
    <property type="entry name" value="RESISTANCE PROTEIN MDTM, PUTATIVE-RELATED-RELATED"/>
    <property type="match status" value="1"/>
</dbReference>
<dbReference type="PROSITE" id="PS50850">
    <property type="entry name" value="MFS"/>
    <property type="match status" value="1"/>
</dbReference>
<keyword evidence="5 7" id="KW-1133">Transmembrane helix</keyword>
<dbReference type="InterPro" id="IPR020846">
    <property type="entry name" value="MFS_dom"/>
</dbReference>
<keyword evidence="3" id="KW-1003">Cell membrane</keyword>
<dbReference type="InterPro" id="IPR036259">
    <property type="entry name" value="MFS_trans_sf"/>
</dbReference>
<keyword evidence="10" id="KW-1185">Reference proteome</keyword>